<dbReference type="GO" id="GO:0005524">
    <property type="term" value="F:ATP binding"/>
    <property type="evidence" value="ECO:0007669"/>
    <property type="project" value="UniProtKB-KW"/>
</dbReference>
<dbReference type="SUPFAM" id="SSF90123">
    <property type="entry name" value="ABC transporter transmembrane region"/>
    <property type="match status" value="1"/>
</dbReference>
<keyword evidence="3 8" id="KW-0812">Transmembrane</keyword>
<dbReference type="InterPro" id="IPR011527">
    <property type="entry name" value="ABC1_TM_dom"/>
</dbReference>
<dbReference type="InterPro" id="IPR003439">
    <property type="entry name" value="ABC_transporter-like_ATP-bd"/>
</dbReference>
<feature type="domain" description="ABC transmembrane type-1" evidence="10">
    <location>
        <begin position="22"/>
        <end position="307"/>
    </location>
</feature>
<dbReference type="PROSITE" id="PS00211">
    <property type="entry name" value="ABC_TRANSPORTER_1"/>
    <property type="match status" value="1"/>
</dbReference>
<evidence type="ECO:0000313" key="11">
    <source>
        <dbReference type="EMBL" id="VYU40407.1"/>
    </source>
</evidence>
<name>A0A6N3ERT1_CLOSY</name>
<dbReference type="PROSITE" id="PS50929">
    <property type="entry name" value="ABC_TM1F"/>
    <property type="match status" value="1"/>
</dbReference>
<evidence type="ECO:0000256" key="1">
    <source>
        <dbReference type="ARBA" id="ARBA00004651"/>
    </source>
</evidence>
<organism evidence="11">
    <name type="scientific">Clostridium symbiosum</name>
    <name type="common">Bacteroides symbiosus</name>
    <dbReference type="NCBI Taxonomy" id="1512"/>
    <lineage>
        <taxon>Bacteria</taxon>
        <taxon>Bacillati</taxon>
        <taxon>Bacillota</taxon>
        <taxon>Clostridia</taxon>
        <taxon>Lachnospirales</taxon>
        <taxon>Lachnospiraceae</taxon>
        <taxon>Otoolea</taxon>
    </lineage>
</organism>
<dbReference type="InterPro" id="IPR017871">
    <property type="entry name" value="ABC_transporter-like_CS"/>
</dbReference>
<evidence type="ECO:0000256" key="6">
    <source>
        <dbReference type="ARBA" id="ARBA00022989"/>
    </source>
</evidence>
<dbReference type="PANTHER" id="PTHR24221:SF397">
    <property type="entry name" value="ABC TRANSPORTER, ATP-BINDING TRANSMEMBRANE PROTEIN"/>
    <property type="match status" value="1"/>
</dbReference>
<dbReference type="InterPro" id="IPR036640">
    <property type="entry name" value="ABC1_TM_sf"/>
</dbReference>
<sequence>MSRYLQKKFALGRQGGKNLTRAIFACALTNIGLMLPVGLLFLFTQRLFGPLVGLGTPQMGLGGYVGNSVLILAVIFGLEYIQYVATFISSYAESADMRIRIAERLRKLPLSFFGKRDLADLTTTIMSDCTFVETAFSHFIPELIGAVLSTALIGAGLLAADWRMGLSVLWVAPVSFFLAAGTRPMVDRIERRQKGKKIAASDGIQECIENIQDIRANNRREAYLEGLDEKLADVENITIRLELLNGILVTGAQMFLKIGMATTVLAGASLLASGSIGFMVFLMFMLAATRLYIPLSVCLQNLSAVYSTLLVVERMKAIEEETVQGGSKEAVYNGYDIVFDHVGFSYKDGEQVLRDVSFTAKQGEVTALVGPSGGGKSTSARLAARFWDIDRGKITVGGVDVREVEPETLLKSFSIVFQDVVLFNNTIMENIRLGRKEATDREVMEAARAARCEEFILRLPDGYRTMVGENGSALSGGERQRLSIARALLKDAPVILMDEATASLDVENETLVQEAVSNMVRNKTVLIIAHRMRTVAGADRIIVLKDGCVAEQGTPEDLMERRGIYHHMAELQNRSLSWSL</sequence>
<dbReference type="Pfam" id="PF00664">
    <property type="entry name" value="ABC_membrane"/>
    <property type="match status" value="1"/>
</dbReference>
<dbReference type="InterPro" id="IPR039421">
    <property type="entry name" value="Type_1_exporter"/>
</dbReference>
<feature type="domain" description="ABC transporter" evidence="9">
    <location>
        <begin position="337"/>
        <end position="571"/>
    </location>
</feature>
<feature type="transmembrane region" description="Helical" evidence="8">
    <location>
        <begin position="264"/>
        <end position="285"/>
    </location>
</feature>
<dbReference type="Gene3D" id="1.20.1560.10">
    <property type="entry name" value="ABC transporter type 1, transmembrane domain"/>
    <property type="match status" value="1"/>
</dbReference>
<keyword evidence="7 8" id="KW-0472">Membrane</keyword>
<dbReference type="SMART" id="SM00382">
    <property type="entry name" value="AAA"/>
    <property type="match status" value="1"/>
</dbReference>
<evidence type="ECO:0000259" key="9">
    <source>
        <dbReference type="PROSITE" id="PS50893"/>
    </source>
</evidence>
<dbReference type="AlphaFoldDB" id="A0A6N3ERT1"/>
<comment type="subcellular location">
    <subcellularLocation>
        <location evidence="1">Cell membrane</location>
        <topology evidence="1">Multi-pass membrane protein</topology>
    </subcellularLocation>
</comment>
<proteinExistence type="predicted"/>
<keyword evidence="2" id="KW-0813">Transport</keyword>
<dbReference type="RefSeq" id="WP_156684615.1">
    <property type="nucleotide sequence ID" value="NZ_CACRUA010000026.1"/>
</dbReference>
<feature type="transmembrane region" description="Helical" evidence="8">
    <location>
        <begin position="64"/>
        <end position="88"/>
    </location>
</feature>
<dbReference type="Pfam" id="PF00005">
    <property type="entry name" value="ABC_tran"/>
    <property type="match status" value="1"/>
</dbReference>
<dbReference type="PROSITE" id="PS50893">
    <property type="entry name" value="ABC_TRANSPORTER_2"/>
    <property type="match status" value="1"/>
</dbReference>
<evidence type="ECO:0000256" key="5">
    <source>
        <dbReference type="ARBA" id="ARBA00022840"/>
    </source>
</evidence>
<evidence type="ECO:0000259" key="10">
    <source>
        <dbReference type="PROSITE" id="PS50929"/>
    </source>
</evidence>
<reference evidence="11" key="1">
    <citation type="submission" date="2019-11" db="EMBL/GenBank/DDBJ databases">
        <authorList>
            <person name="Feng L."/>
        </authorList>
    </citation>
    <scope>NUCLEOTIDE SEQUENCE</scope>
    <source>
        <strain evidence="11">CsymbiosumLFYP84</strain>
    </source>
</reference>
<dbReference type="PANTHER" id="PTHR24221">
    <property type="entry name" value="ATP-BINDING CASSETTE SUB-FAMILY B"/>
    <property type="match status" value="1"/>
</dbReference>
<evidence type="ECO:0000256" key="8">
    <source>
        <dbReference type="SAM" id="Phobius"/>
    </source>
</evidence>
<accession>A0A6N3ERT1</accession>
<dbReference type="GO" id="GO:0005886">
    <property type="term" value="C:plasma membrane"/>
    <property type="evidence" value="ECO:0007669"/>
    <property type="project" value="UniProtKB-SubCell"/>
</dbReference>
<gene>
    <name evidence="11" type="ORF">CSLFYP84_02116</name>
</gene>
<feature type="transmembrane region" description="Helical" evidence="8">
    <location>
        <begin position="166"/>
        <end position="186"/>
    </location>
</feature>
<keyword evidence="4" id="KW-0547">Nucleotide-binding</keyword>
<feature type="transmembrane region" description="Helical" evidence="8">
    <location>
        <begin position="143"/>
        <end position="160"/>
    </location>
</feature>
<evidence type="ECO:0000256" key="7">
    <source>
        <dbReference type="ARBA" id="ARBA00023136"/>
    </source>
</evidence>
<dbReference type="EMBL" id="CACRUA010000026">
    <property type="protein sequence ID" value="VYU40407.1"/>
    <property type="molecule type" value="Genomic_DNA"/>
</dbReference>
<dbReference type="CDD" id="cd07346">
    <property type="entry name" value="ABC_6TM_exporters"/>
    <property type="match status" value="1"/>
</dbReference>
<dbReference type="EC" id="3.6.3.-" evidence="11"/>
<dbReference type="Gene3D" id="3.40.50.300">
    <property type="entry name" value="P-loop containing nucleotide triphosphate hydrolases"/>
    <property type="match status" value="1"/>
</dbReference>
<keyword evidence="5 11" id="KW-0067">ATP-binding</keyword>
<feature type="transmembrane region" description="Helical" evidence="8">
    <location>
        <begin position="21"/>
        <end position="44"/>
    </location>
</feature>
<dbReference type="SUPFAM" id="SSF52540">
    <property type="entry name" value="P-loop containing nucleoside triphosphate hydrolases"/>
    <property type="match status" value="1"/>
</dbReference>
<dbReference type="FunFam" id="3.40.50.300:FF:000287">
    <property type="entry name" value="Multidrug ABC transporter ATP-binding protein"/>
    <property type="match status" value="1"/>
</dbReference>
<evidence type="ECO:0000256" key="3">
    <source>
        <dbReference type="ARBA" id="ARBA00022692"/>
    </source>
</evidence>
<keyword evidence="6 8" id="KW-1133">Transmembrane helix</keyword>
<dbReference type="InterPro" id="IPR003593">
    <property type="entry name" value="AAA+_ATPase"/>
</dbReference>
<evidence type="ECO:0000256" key="2">
    <source>
        <dbReference type="ARBA" id="ARBA00022448"/>
    </source>
</evidence>
<evidence type="ECO:0000256" key="4">
    <source>
        <dbReference type="ARBA" id="ARBA00022741"/>
    </source>
</evidence>
<keyword evidence="11" id="KW-0378">Hydrolase</keyword>
<dbReference type="InterPro" id="IPR027417">
    <property type="entry name" value="P-loop_NTPase"/>
</dbReference>
<dbReference type="GO" id="GO:0016887">
    <property type="term" value="F:ATP hydrolysis activity"/>
    <property type="evidence" value="ECO:0007669"/>
    <property type="project" value="InterPro"/>
</dbReference>
<dbReference type="GO" id="GO:0140359">
    <property type="term" value="F:ABC-type transporter activity"/>
    <property type="evidence" value="ECO:0007669"/>
    <property type="project" value="InterPro"/>
</dbReference>
<protein>
    <submittedName>
        <fullName evidence="11">Multidrug export ATP-binding/permease protein</fullName>
        <ecNumber evidence="11">3.6.3.-</ecNumber>
    </submittedName>
</protein>
<dbReference type="GO" id="GO:0034040">
    <property type="term" value="F:ATPase-coupled lipid transmembrane transporter activity"/>
    <property type="evidence" value="ECO:0007669"/>
    <property type="project" value="TreeGrafter"/>
</dbReference>